<evidence type="ECO:0000313" key="4">
    <source>
        <dbReference type="Proteomes" id="UP001497392"/>
    </source>
</evidence>
<dbReference type="Gene3D" id="3.40.30.10">
    <property type="entry name" value="Glutaredoxin"/>
    <property type="match status" value="1"/>
</dbReference>
<keyword evidence="4" id="KW-1185">Reference proteome</keyword>
<dbReference type="PANTHER" id="PTHR13544">
    <property type="entry name" value="SELENOPROTEIN T"/>
    <property type="match status" value="1"/>
</dbReference>
<dbReference type="Pfam" id="PF10262">
    <property type="entry name" value="Rdx"/>
    <property type="match status" value="1"/>
</dbReference>
<protein>
    <submittedName>
        <fullName evidence="3">G13474 protein</fullName>
    </submittedName>
</protein>
<evidence type="ECO:0000256" key="2">
    <source>
        <dbReference type="ARBA" id="ARBA00023284"/>
    </source>
</evidence>
<dbReference type="InterPro" id="IPR011893">
    <property type="entry name" value="Selenoprotein_Rdx-typ"/>
</dbReference>
<gene>
    <name evidence="3" type="primary">g13474</name>
    <name evidence="3" type="ORF">VP750_LOCUS11935</name>
</gene>
<proteinExistence type="predicted"/>
<keyword evidence="2" id="KW-0676">Redox-active center</keyword>
<dbReference type="InterPro" id="IPR036249">
    <property type="entry name" value="Thioredoxin-like_sf"/>
</dbReference>
<dbReference type="SUPFAM" id="SSF52833">
    <property type="entry name" value="Thioredoxin-like"/>
    <property type="match status" value="1"/>
</dbReference>
<dbReference type="InterPro" id="IPR019389">
    <property type="entry name" value="Selenoprotein_T"/>
</dbReference>
<reference evidence="3 4" key="1">
    <citation type="submission" date="2024-06" db="EMBL/GenBank/DDBJ databases">
        <authorList>
            <person name="Kraege A."/>
            <person name="Thomma B."/>
        </authorList>
    </citation>
    <scope>NUCLEOTIDE SEQUENCE [LARGE SCALE GENOMIC DNA]</scope>
</reference>
<evidence type="ECO:0000313" key="3">
    <source>
        <dbReference type="EMBL" id="CAL5230029.1"/>
    </source>
</evidence>
<comment type="caution">
    <text evidence="3">The sequence shown here is derived from an EMBL/GenBank/DDBJ whole genome shotgun (WGS) entry which is preliminary data.</text>
</comment>
<dbReference type="Proteomes" id="UP001497392">
    <property type="component" value="Unassembled WGS sequence"/>
</dbReference>
<evidence type="ECO:0000256" key="1">
    <source>
        <dbReference type="ARBA" id="ARBA00022729"/>
    </source>
</evidence>
<sequence>MQAQQVLRQRFPGMEVVPSTYPVSAQRAALARVVMGLQFGGIAVVLGGDRIFPALGMEMPQVLAQMREKKMGVVMGIWLLGNALQNQLSATGAFEVYFDGKQMHSKLETGRVPSMDELVSSIELAMGA</sequence>
<dbReference type="PANTHER" id="PTHR13544:SF0">
    <property type="entry name" value="THIOREDOXIN REDUCTASE-LIKE SELENOPROTEIN T"/>
    <property type="match status" value="1"/>
</dbReference>
<dbReference type="NCBIfam" id="TIGR02174">
    <property type="entry name" value="CXXU_selWTH"/>
    <property type="match status" value="1"/>
</dbReference>
<name>A0ABP1GCV3_9CHLO</name>
<accession>A0ABP1GCV3</accession>
<keyword evidence="1" id="KW-0732">Signal</keyword>
<dbReference type="EMBL" id="CAXHTA020000021">
    <property type="protein sequence ID" value="CAL5230029.1"/>
    <property type="molecule type" value="Genomic_DNA"/>
</dbReference>
<organism evidence="3 4">
    <name type="scientific">Coccomyxa viridis</name>
    <dbReference type="NCBI Taxonomy" id="1274662"/>
    <lineage>
        <taxon>Eukaryota</taxon>
        <taxon>Viridiplantae</taxon>
        <taxon>Chlorophyta</taxon>
        <taxon>core chlorophytes</taxon>
        <taxon>Trebouxiophyceae</taxon>
        <taxon>Trebouxiophyceae incertae sedis</taxon>
        <taxon>Coccomyxaceae</taxon>
        <taxon>Coccomyxa</taxon>
    </lineage>
</organism>